<evidence type="ECO:0000259" key="6">
    <source>
        <dbReference type="Pfam" id="PF02782"/>
    </source>
</evidence>
<dbReference type="Gene3D" id="3.30.420.40">
    <property type="match status" value="1"/>
</dbReference>
<dbReference type="InterPro" id="IPR043129">
    <property type="entry name" value="ATPase_NBD"/>
</dbReference>
<evidence type="ECO:0000256" key="4">
    <source>
        <dbReference type="ARBA" id="ARBA00074355"/>
    </source>
</evidence>
<dbReference type="PANTHER" id="PTHR43435">
    <property type="entry name" value="RIBULOKINASE"/>
    <property type="match status" value="1"/>
</dbReference>
<accession>A0A0A9WUK8</accession>
<name>A0A0A9WUK8_LYGHE</name>
<proteinExistence type="inferred from homology"/>
<evidence type="ECO:0000313" key="7">
    <source>
        <dbReference type="EMBL" id="JAG11464.1"/>
    </source>
</evidence>
<dbReference type="SUPFAM" id="SSF53067">
    <property type="entry name" value="Actin-like ATPase domain"/>
    <property type="match status" value="2"/>
</dbReference>
<dbReference type="CDD" id="cd07782">
    <property type="entry name" value="ASKHA_NBD_FGGY_D-RBK"/>
    <property type="match status" value="1"/>
</dbReference>
<feature type="domain" description="Carbohydrate kinase FGGY C-terminal" evidence="6">
    <location>
        <begin position="305"/>
        <end position="512"/>
    </location>
</feature>
<organism evidence="7">
    <name type="scientific">Lygus hesperus</name>
    <name type="common">Western plant bug</name>
    <dbReference type="NCBI Taxonomy" id="30085"/>
    <lineage>
        <taxon>Eukaryota</taxon>
        <taxon>Metazoa</taxon>
        <taxon>Ecdysozoa</taxon>
        <taxon>Arthropoda</taxon>
        <taxon>Hexapoda</taxon>
        <taxon>Insecta</taxon>
        <taxon>Pterygota</taxon>
        <taxon>Neoptera</taxon>
        <taxon>Paraneoptera</taxon>
        <taxon>Hemiptera</taxon>
        <taxon>Heteroptera</taxon>
        <taxon>Panheteroptera</taxon>
        <taxon>Cimicomorpha</taxon>
        <taxon>Miridae</taxon>
        <taxon>Mirini</taxon>
        <taxon>Lygus</taxon>
    </lineage>
</organism>
<dbReference type="EMBL" id="GBHO01032140">
    <property type="protein sequence ID" value="JAG11464.1"/>
    <property type="molecule type" value="Transcribed_RNA"/>
</dbReference>
<feature type="domain" description="Carbohydrate kinase FGGY N-terminal" evidence="5">
    <location>
        <begin position="29"/>
        <end position="214"/>
    </location>
</feature>
<feature type="non-terminal residue" evidence="7">
    <location>
        <position position="1"/>
    </location>
</feature>
<keyword evidence="2" id="KW-0808">Transferase</keyword>
<evidence type="ECO:0000256" key="3">
    <source>
        <dbReference type="ARBA" id="ARBA00022777"/>
    </source>
</evidence>
<dbReference type="FunFam" id="3.30.420.40:FF:000101">
    <property type="entry name" value="FGGY carbohydrate kinase domain-containing protein"/>
    <property type="match status" value="1"/>
</dbReference>
<dbReference type="InterPro" id="IPR000577">
    <property type="entry name" value="Carb_kinase_FGGY"/>
</dbReference>
<dbReference type="InterPro" id="IPR006003">
    <property type="entry name" value="FGGY_RbtK-like"/>
</dbReference>
<keyword evidence="3 7" id="KW-0418">Kinase</keyword>
<reference evidence="7" key="2">
    <citation type="submission" date="2014-07" db="EMBL/GenBank/DDBJ databases">
        <authorList>
            <person name="Hull J."/>
        </authorList>
    </citation>
    <scope>NUCLEOTIDE SEQUENCE</scope>
</reference>
<reference evidence="7" key="1">
    <citation type="journal article" date="2014" name="PLoS ONE">
        <title>Transcriptome-Based Identification of ABC Transporters in the Western Tarnished Plant Bug Lygus hesperus.</title>
        <authorList>
            <person name="Hull J.J."/>
            <person name="Chaney K."/>
            <person name="Geib S.M."/>
            <person name="Fabrick J.A."/>
            <person name="Brent C.S."/>
            <person name="Walsh D."/>
            <person name="Lavine L.C."/>
        </authorList>
    </citation>
    <scope>NUCLEOTIDE SEQUENCE</scope>
</reference>
<dbReference type="InterPro" id="IPR018484">
    <property type="entry name" value="FGGY_N"/>
</dbReference>
<dbReference type="GO" id="GO:0019321">
    <property type="term" value="P:pentose metabolic process"/>
    <property type="evidence" value="ECO:0007669"/>
    <property type="project" value="TreeGrafter"/>
</dbReference>
<dbReference type="NCBIfam" id="TIGR01315">
    <property type="entry name" value="5C_CHO_kinase"/>
    <property type="match status" value="1"/>
</dbReference>
<dbReference type="GO" id="GO:0005737">
    <property type="term" value="C:cytoplasm"/>
    <property type="evidence" value="ECO:0007669"/>
    <property type="project" value="TreeGrafter"/>
</dbReference>
<evidence type="ECO:0000256" key="1">
    <source>
        <dbReference type="ARBA" id="ARBA00009156"/>
    </source>
</evidence>
<comment type="similarity">
    <text evidence="1">Belongs to the FGGY kinase family.</text>
</comment>
<evidence type="ECO:0000256" key="2">
    <source>
        <dbReference type="ARBA" id="ARBA00022679"/>
    </source>
</evidence>
<dbReference type="Pfam" id="PF02782">
    <property type="entry name" value="FGGY_C"/>
    <property type="match status" value="1"/>
</dbReference>
<gene>
    <name evidence="7" type="primary">Fggy</name>
    <name evidence="7" type="ORF">CM83_44818</name>
</gene>
<dbReference type="AlphaFoldDB" id="A0A0A9WUK8"/>
<dbReference type="PANTHER" id="PTHR43435:SF4">
    <property type="entry name" value="FGGY CARBOHYDRATE KINASE DOMAIN-CONTAINING PROTEIN"/>
    <property type="match status" value="1"/>
</dbReference>
<evidence type="ECO:0000259" key="5">
    <source>
        <dbReference type="Pfam" id="PF00370"/>
    </source>
</evidence>
<protein>
    <recommendedName>
        <fullName evidence="4">FGGY carbohydrate kinase domain-containing protein</fullName>
    </recommendedName>
</protein>
<dbReference type="InterPro" id="IPR018485">
    <property type="entry name" value="FGGY_C"/>
</dbReference>
<dbReference type="PIRSF" id="PIRSF000538">
    <property type="entry name" value="GlpK"/>
    <property type="match status" value="1"/>
</dbReference>
<dbReference type="Gene3D" id="1.20.58.2240">
    <property type="match status" value="1"/>
</dbReference>
<dbReference type="Pfam" id="PF00370">
    <property type="entry name" value="FGGY_N"/>
    <property type="match status" value="1"/>
</dbReference>
<sequence>KLQFSSTRFLNNKPPQLFHMVGHQSEDLFVGVDVGTGSARSALVTARGEVIKVATKSIRTWSPKPNFFQQSSEEIWDAVCYTVKEVTRCIEAERVKGIGFDATCSLVAVGVLGHPVTISPDGEPEQDVILWMDHRAQEEADIINSTGHPLLKNVGGKVSLEMEIPKLMWLKKNLSRACWDHADLFFDLPDFLTWKATGCDSRSLCSVVCKWMFDASPDTKRWCKELLSRLDLDDLLEKDCHKIGSVIKTPGDPCGEGISPLAAHALNLLPGTPVGTSIIDAHAGGLGLIGCRAENVSPSLSSRLSLICGTSTCHMAVSKEKLFVEGVWGPYYSAMVPSLWLNEAGQSATGKLIDHIIETHPATELILEKIPEDKRVVEYLNEFLEQMSVEQKKPIDLLTKDIHVWPDFHGNRSPIADPTLKGMVCGLELAAGEEQLALLYLATLQALSYGTRHIMEVMHQSGYAFETILVCGGLSKNPMFLRCQANAVSKTVLIPKEPESVLVGAAILGATASKVYPDILTAIQNMGGLAEKFEPSLQVTEYHEKKYKVYKKMLEHQQQYRKIMES</sequence>
<dbReference type="GO" id="GO:0019150">
    <property type="term" value="F:D-ribulokinase activity"/>
    <property type="evidence" value="ECO:0007669"/>
    <property type="project" value="TreeGrafter"/>
</dbReference>